<dbReference type="Gene3D" id="1.10.540.10">
    <property type="entry name" value="Acyl-CoA dehydrogenase/oxidase, N-terminal domain"/>
    <property type="match status" value="1"/>
</dbReference>
<dbReference type="InterPro" id="IPR036250">
    <property type="entry name" value="AcylCo_DH-like_C"/>
</dbReference>
<dbReference type="Gene3D" id="1.20.140.10">
    <property type="entry name" value="Butyryl-CoA Dehydrogenase, subunit A, domain 3"/>
    <property type="match status" value="1"/>
</dbReference>
<evidence type="ECO:0000256" key="3">
    <source>
        <dbReference type="ARBA" id="ARBA00022630"/>
    </source>
</evidence>
<dbReference type="GO" id="GO:0050660">
    <property type="term" value="F:flavin adenine dinucleotide binding"/>
    <property type="evidence" value="ECO:0007669"/>
    <property type="project" value="InterPro"/>
</dbReference>
<evidence type="ECO:0000256" key="6">
    <source>
        <dbReference type="SAM" id="MobiDB-lite"/>
    </source>
</evidence>
<reference evidence="9 10" key="1">
    <citation type="submission" date="2017-03" db="EMBL/GenBank/DDBJ databases">
        <title>Complete Genome Sequence of a natural compounds producer, Streptomyces violaceus S21.</title>
        <authorList>
            <person name="Zhong C."/>
            <person name="Zhao Z."/>
            <person name="Fu J."/>
            <person name="Zong G."/>
            <person name="Qin R."/>
            <person name="Cao G."/>
        </authorList>
    </citation>
    <scope>NUCLEOTIDE SEQUENCE [LARGE SCALE GENOMIC DNA]</scope>
    <source>
        <strain evidence="9 10">S21</strain>
    </source>
</reference>
<dbReference type="SUPFAM" id="SSF47203">
    <property type="entry name" value="Acyl-CoA dehydrogenase C-terminal domain-like"/>
    <property type="match status" value="1"/>
</dbReference>
<dbReference type="SUPFAM" id="SSF56645">
    <property type="entry name" value="Acyl-CoA dehydrogenase NM domain-like"/>
    <property type="match status" value="1"/>
</dbReference>
<evidence type="ECO:0000256" key="5">
    <source>
        <dbReference type="ARBA" id="ARBA00023002"/>
    </source>
</evidence>
<dbReference type="InterPro" id="IPR009100">
    <property type="entry name" value="AcylCoA_DH/oxidase_NM_dom_sf"/>
</dbReference>
<evidence type="ECO:0000256" key="4">
    <source>
        <dbReference type="ARBA" id="ARBA00022827"/>
    </source>
</evidence>
<feature type="domain" description="Acyl-CoA dehydrogenase/oxidase N-terminal" evidence="8">
    <location>
        <begin position="6"/>
        <end position="115"/>
    </location>
</feature>
<dbReference type="Pfam" id="PF00441">
    <property type="entry name" value="Acyl-CoA_dh_1"/>
    <property type="match status" value="2"/>
</dbReference>
<evidence type="ECO:0000313" key="9">
    <source>
        <dbReference type="EMBL" id="ARF61176.1"/>
    </source>
</evidence>
<dbReference type="STRING" id="1935.B1H20_06985"/>
<evidence type="ECO:0000256" key="2">
    <source>
        <dbReference type="ARBA" id="ARBA00009347"/>
    </source>
</evidence>
<protein>
    <submittedName>
        <fullName evidence="9">Acyl-CoA dehydrogenase</fullName>
    </submittedName>
</protein>
<dbReference type="Pfam" id="PF02771">
    <property type="entry name" value="Acyl-CoA_dh_N"/>
    <property type="match status" value="1"/>
</dbReference>
<dbReference type="AlphaFoldDB" id="A0A1V0U7S0"/>
<dbReference type="InterPro" id="IPR009075">
    <property type="entry name" value="AcylCo_DH/oxidase_C"/>
</dbReference>
<evidence type="ECO:0000259" key="7">
    <source>
        <dbReference type="Pfam" id="PF00441"/>
    </source>
</evidence>
<keyword evidence="4" id="KW-0274">FAD</keyword>
<dbReference type="PANTHER" id="PTHR43884">
    <property type="entry name" value="ACYL-COA DEHYDROGENASE"/>
    <property type="match status" value="1"/>
</dbReference>
<gene>
    <name evidence="9" type="ORF">B1H20_06985</name>
</gene>
<keyword evidence="5" id="KW-0560">Oxidoreductase</keyword>
<name>A0A1V0U7S0_STRVN</name>
<comment type="cofactor">
    <cofactor evidence="1">
        <name>FAD</name>
        <dbReference type="ChEBI" id="CHEBI:57692"/>
    </cofactor>
</comment>
<feature type="region of interest" description="Disordered" evidence="6">
    <location>
        <begin position="263"/>
        <end position="304"/>
    </location>
</feature>
<organism evidence="9 10">
    <name type="scientific">Streptomyces violaceoruber</name>
    <dbReference type="NCBI Taxonomy" id="1935"/>
    <lineage>
        <taxon>Bacteria</taxon>
        <taxon>Bacillati</taxon>
        <taxon>Actinomycetota</taxon>
        <taxon>Actinomycetes</taxon>
        <taxon>Kitasatosporales</taxon>
        <taxon>Streptomycetaceae</taxon>
        <taxon>Streptomyces</taxon>
        <taxon>Streptomyces violaceoruber group</taxon>
    </lineage>
</organism>
<comment type="similarity">
    <text evidence="2">Belongs to the acyl-CoA dehydrogenase family.</text>
</comment>
<feature type="domain" description="Acyl-CoA dehydrogenase/oxidase C-terminal" evidence="7">
    <location>
        <begin position="317"/>
        <end position="369"/>
    </location>
</feature>
<dbReference type="KEGG" id="svu:B1H20_06985"/>
<dbReference type="InterPro" id="IPR013786">
    <property type="entry name" value="AcylCoA_DH/ox_N"/>
</dbReference>
<dbReference type="PANTHER" id="PTHR43884:SF20">
    <property type="entry name" value="ACYL-COA DEHYDROGENASE FADE28"/>
    <property type="match status" value="1"/>
</dbReference>
<dbReference type="InterPro" id="IPR037069">
    <property type="entry name" value="AcylCoA_DH/ox_N_sf"/>
</dbReference>
<sequence>MRFVLTDEQREFARSLDALLRAADTPGVLRAWAAGDHGPGRALWRRLGDAGVFALAVPEAYGGVGPLPVEAAVACVELGRYAVPGPVAETLAAGVLLAGVDGPAAKEWLPGIASGAAVVSLRLPGHGPYALDADAADAVFTVDGDGLRRAPGPGELSVSADPARRLFRPGPGGEPVAGGRAVEAASRAAGDWASFATAALALGCGEELLRATVAYVKQRRQFGVPVGSFQAVKHRLADTLLGLEFARPLLYGAAVELTEELSGGRAGAGSPGAGAGIGSGTGPAEGTPGSGLGTGRGAGSLGAGSRTGPGMGALGAGAAVAAAKAAAGEAGYAAARTALQLHGAIGYTEELDLAWWLRRARPLRDAWGTPSACRARVLAG</sequence>
<feature type="domain" description="Acyl-CoA dehydrogenase/oxidase C-terminal" evidence="7">
    <location>
        <begin position="195"/>
        <end position="259"/>
    </location>
</feature>
<evidence type="ECO:0000313" key="10">
    <source>
        <dbReference type="Proteomes" id="UP000192445"/>
    </source>
</evidence>
<dbReference type="RefSeq" id="WP_083192240.1">
    <property type="nucleotide sequence ID" value="NZ_CP020570.1"/>
</dbReference>
<evidence type="ECO:0000256" key="1">
    <source>
        <dbReference type="ARBA" id="ARBA00001974"/>
    </source>
</evidence>
<keyword evidence="3" id="KW-0285">Flavoprotein</keyword>
<accession>A0A1V0U7S0</accession>
<evidence type="ECO:0000259" key="8">
    <source>
        <dbReference type="Pfam" id="PF02771"/>
    </source>
</evidence>
<dbReference type="Proteomes" id="UP000192445">
    <property type="component" value="Chromosome"/>
</dbReference>
<dbReference type="EMBL" id="CP020570">
    <property type="protein sequence ID" value="ARF61176.1"/>
    <property type="molecule type" value="Genomic_DNA"/>
</dbReference>
<proteinExistence type="inferred from homology"/>
<dbReference type="GO" id="GO:0003995">
    <property type="term" value="F:acyl-CoA dehydrogenase activity"/>
    <property type="evidence" value="ECO:0007669"/>
    <property type="project" value="TreeGrafter"/>
</dbReference>
<feature type="compositionally biased region" description="Gly residues" evidence="6">
    <location>
        <begin position="264"/>
        <end position="304"/>
    </location>
</feature>